<accession>A0AAW1RU23</accession>
<evidence type="ECO:0000256" key="5">
    <source>
        <dbReference type="ARBA" id="ARBA00022798"/>
    </source>
</evidence>
<feature type="domain" description="GP-PDE" evidence="11">
    <location>
        <begin position="15"/>
        <end position="306"/>
    </location>
</feature>
<name>A0AAW1RU23_9CHLO</name>
<dbReference type="InterPro" id="IPR052271">
    <property type="entry name" value="GDPD-Related"/>
</dbReference>
<dbReference type="Gene3D" id="3.20.20.190">
    <property type="entry name" value="Phosphatidylinositol (PI) phosphodiesterase"/>
    <property type="match status" value="1"/>
</dbReference>
<evidence type="ECO:0000256" key="10">
    <source>
        <dbReference type="ARBA" id="ARBA00047512"/>
    </source>
</evidence>
<keyword evidence="4" id="KW-0812">Transmembrane</keyword>
<evidence type="ECO:0000256" key="8">
    <source>
        <dbReference type="ARBA" id="ARBA00023098"/>
    </source>
</evidence>
<dbReference type="GO" id="GO:0046475">
    <property type="term" value="P:glycerophospholipid catabolic process"/>
    <property type="evidence" value="ECO:0007669"/>
    <property type="project" value="TreeGrafter"/>
</dbReference>
<evidence type="ECO:0000313" key="13">
    <source>
        <dbReference type="Proteomes" id="UP001445335"/>
    </source>
</evidence>
<evidence type="ECO:0000256" key="9">
    <source>
        <dbReference type="ARBA" id="ARBA00023136"/>
    </source>
</evidence>
<dbReference type="SUPFAM" id="SSF51695">
    <property type="entry name" value="PLC-like phosphodiesterases"/>
    <property type="match status" value="1"/>
</dbReference>
<comment type="caution">
    <text evidence="12">The sequence shown here is derived from an EMBL/GenBank/DDBJ whole genome shotgun (WGS) entry which is preliminary data.</text>
</comment>
<dbReference type="AlphaFoldDB" id="A0AAW1RU23"/>
<evidence type="ECO:0000259" key="11">
    <source>
        <dbReference type="PROSITE" id="PS51704"/>
    </source>
</evidence>
<dbReference type="PANTHER" id="PTHR42758:SF2">
    <property type="entry name" value="PHOSPHATIDYLGLYCEROL PHOSPHOLIPASE C"/>
    <property type="match status" value="1"/>
</dbReference>
<reference evidence="12 13" key="1">
    <citation type="journal article" date="2024" name="Nat. Commun.">
        <title>Phylogenomics reveals the evolutionary origins of lichenization in chlorophyte algae.</title>
        <authorList>
            <person name="Puginier C."/>
            <person name="Libourel C."/>
            <person name="Otte J."/>
            <person name="Skaloud P."/>
            <person name="Haon M."/>
            <person name="Grisel S."/>
            <person name="Petersen M."/>
            <person name="Berrin J.G."/>
            <person name="Delaux P.M."/>
            <person name="Dal Grande F."/>
            <person name="Keller J."/>
        </authorList>
    </citation>
    <scope>NUCLEOTIDE SEQUENCE [LARGE SCALE GENOMIC DNA]</scope>
    <source>
        <strain evidence="12 13">SAG 245.80</strain>
    </source>
</reference>
<evidence type="ECO:0000256" key="7">
    <source>
        <dbReference type="ARBA" id="ARBA00022989"/>
    </source>
</evidence>
<keyword evidence="5" id="KW-0319">Glycerol metabolism</keyword>
<proteinExistence type="inferred from homology"/>
<comment type="catalytic activity">
    <reaction evidence="10">
        <text>a sn-glycero-3-phosphodiester + H2O = an alcohol + sn-glycerol 3-phosphate + H(+)</text>
        <dbReference type="Rhea" id="RHEA:12969"/>
        <dbReference type="ChEBI" id="CHEBI:15377"/>
        <dbReference type="ChEBI" id="CHEBI:15378"/>
        <dbReference type="ChEBI" id="CHEBI:30879"/>
        <dbReference type="ChEBI" id="CHEBI:57597"/>
        <dbReference type="ChEBI" id="CHEBI:83408"/>
        <dbReference type="EC" id="3.1.4.46"/>
    </reaction>
</comment>
<gene>
    <name evidence="12" type="ORF">WJX81_001087</name>
</gene>
<evidence type="ECO:0000256" key="2">
    <source>
        <dbReference type="ARBA" id="ARBA00007277"/>
    </source>
</evidence>
<dbReference type="EC" id="3.1.4.46" evidence="3"/>
<dbReference type="GO" id="GO:0008889">
    <property type="term" value="F:glycerophosphodiester phosphodiesterase activity"/>
    <property type="evidence" value="ECO:0007669"/>
    <property type="project" value="UniProtKB-EC"/>
</dbReference>
<dbReference type="Proteomes" id="UP001445335">
    <property type="component" value="Unassembled WGS sequence"/>
</dbReference>
<keyword evidence="8" id="KW-0443">Lipid metabolism</keyword>
<dbReference type="PANTHER" id="PTHR42758">
    <property type="entry name" value="PHOSPHATIDYLGLYCEROL PHOSPHOLIPASE C"/>
    <property type="match status" value="1"/>
</dbReference>
<evidence type="ECO:0000256" key="1">
    <source>
        <dbReference type="ARBA" id="ARBA00004370"/>
    </source>
</evidence>
<dbReference type="GO" id="GO:0006071">
    <property type="term" value="P:glycerol metabolic process"/>
    <property type="evidence" value="ECO:0007669"/>
    <property type="project" value="UniProtKB-KW"/>
</dbReference>
<dbReference type="InterPro" id="IPR017946">
    <property type="entry name" value="PLC-like_Pdiesterase_TIM-brl"/>
</dbReference>
<dbReference type="PROSITE" id="PS51704">
    <property type="entry name" value="GP_PDE"/>
    <property type="match status" value="1"/>
</dbReference>
<dbReference type="Pfam" id="PF03009">
    <property type="entry name" value="GDPD"/>
    <property type="match status" value="1"/>
</dbReference>
<keyword evidence="6" id="KW-0378">Hydrolase</keyword>
<sequence length="309" mass="34432">MVLPGPWNESVPGRPLVVSHRAGGNEAPENTLAALRSAEAAGSKVMQMDILPTREGTPVIFHDTSLKRATGLDADIRQVATRNLPQLLKVLQPLIPTASAEPVHTEDFKDGRRIPSLKELLLEADDSTYLLLEIWEESQPLVRAVADEVRRAGKADRVILGSLGSPAVWRMCHEELPEAQRILPMREIYWLYALHLLGLERCWKPPPGRSVFNIPLFTGWEAAFAKVLPITGWRALLMRLSFAFGRWLFPRPRLFAWLQERHSIPVVVFILSEPEDWKAALALNNGGPGSITAIMTDSPAALRTWLLGT</sequence>
<comment type="subcellular location">
    <subcellularLocation>
        <location evidence="1">Membrane</location>
    </subcellularLocation>
</comment>
<evidence type="ECO:0000313" key="12">
    <source>
        <dbReference type="EMBL" id="KAK9836938.1"/>
    </source>
</evidence>
<keyword evidence="9" id="KW-0472">Membrane</keyword>
<keyword evidence="13" id="KW-1185">Reference proteome</keyword>
<evidence type="ECO:0000256" key="3">
    <source>
        <dbReference type="ARBA" id="ARBA00012247"/>
    </source>
</evidence>
<evidence type="ECO:0000256" key="4">
    <source>
        <dbReference type="ARBA" id="ARBA00022692"/>
    </source>
</evidence>
<comment type="similarity">
    <text evidence="2">Belongs to the glycerophosphoryl diester phosphodiesterase family.</text>
</comment>
<evidence type="ECO:0000256" key="6">
    <source>
        <dbReference type="ARBA" id="ARBA00022801"/>
    </source>
</evidence>
<dbReference type="InterPro" id="IPR030395">
    <property type="entry name" value="GP_PDE_dom"/>
</dbReference>
<organism evidence="12 13">
    <name type="scientific">Elliptochloris bilobata</name>
    <dbReference type="NCBI Taxonomy" id="381761"/>
    <lineage>
        <taxon>Eukaryota</taxon>
        <taxon>Viridiplantae</taxon>
        <taxon>Chlorophyta</taxon>
        <taxon>core chlorophytes</taxon>
        <taxon>Trebouxiophyceae</taxon>
        <taxon>Trebouxiophyceae incertae sedis</taxon>
        <taxon>Elliptochloris clade</taxon>
        <taxon>Elliptochloris</taxon>
    </lineage>
</organism>
<dbReference type="EMBL" id="JALJOU010000024">
    <property type="protein sequence ID" value="KAK9836938.1"/>
    <property type="molecule type" value="Genomic_DNA"/>
</dbReference>
<dbReference type="GO" id="GO:0016020">
    <property type="term" value="C:membrane"/>
    <property type="evidence" value="ECO:0007669"/>
    <property type="project" value="UniProtKB-SubCell"/>
</dbReference>
<dbReference type="GO" id="GO:0005737">
    <property type="term" value="C:cytoplasm"/>
    <property type="evidence" value="ECO:0007669"/>
    <property type="project" value="UniProtKB-ARBA"/>
</dbReference>
<protein>
    <recommendedName>
        <fullName evidence="3">glycerophosphodiester phosphodiesterase</fullName>
        <ecNumber evidence="3">3.1.4.46</ecNumber>
    </recommendedName>
</protein>
<keyword evidence="7" id="KW-1133">Transmembrane helix</keyword>